<gene>
    <name evidence="1" type="ORF">AVDCRST_MAG93-5913</name>
</gene>
<organism evidence="1">
    <name type="scientific">uncultured Chloroflexia bacterium</name>
    <dbReference type="NCBI Taxonomy" id="1672391"/>
    <lineage>
        <taxon>Bacteria</taxon>
        <taxon>Bacillati</taxon>
        <taxon>Chloroflexota</taxon>
        <taxon>Chloroflexia</taxon>
        <taxon>environmental samples</taxon>
    </lineage>
</organism>
<reference evidence="1" key="1">
    <citation type="submission" date="2020-02" db="EMBL/GenBank/DDBJ databases">
        <authorList>
            <person name="Meier V. D."/>
        </authorList>
    </citation>
    <scope>NUCLEOTIDE SEQUENCE</scope>
    <source>
        <strain evidence="1">AVDCRST_MAG93</strain>
    </source>
</reference>
<proteinExistence type="predicted"/>
<feature type="non-terminal residue" evidence="1">
    <location>
        <position position="188"/>
    </location>
</feature>
<sequence length="188" mass="20353">MPQAAENNLTDRAEAQTFNMHPRLNADMILAPSDILEGIGDLVAVDASGDPIGWRLGQPEKPDGRHVYIGSTPDTCTRQTHKPLDYARPSHLVDYELVPGRPYPTPNSPMLAQVPRPENPLLKKLPASSSGLPASTPQSPHWFAWAFVDNGKLTTRGTPVPFHTAHGQGARVPLPASMPEGIHEVALL</sequence>
<protein>
    <submittedName>
        <fullName evidence="1">Uncharacterized protein</fullName>
    </submittedName>
</protein>
<dbReference type="AlphaFoldDB" id="A0A6J4L7Y4"/>
<name>A0A6J4L7Y4_9CHLR</name>
<evidence type="ECO:0000313" key="1">
    <source>
        <dbReference type="EMBL" id="CAA9324618.1"/>
    </source>
</evidence>
<accession>A0A6J4L7Y4</accession>
<dbReference type="EMBL" id="CADCTR010001987">
    <property type="protein sequence ID" value="CAA9324618.1"/>
    <property type="molecule type" value="Genomic_DNA"/>
</dbReference>